<dbReference type="KEGG" id="cdet:87951714"/>
<keyword evidence="3" id="KW-1185">Reference proteome</keyword>
<protein>
    <submittedName>
        <fullName evidence="2">Uncharacterized protein</fullName>
    </submittedName>
</protein>
<organism evidence="2 3">
    <name type="scientific">Colletotrichum destructivum</name>
    <dbReference type="NCBI Taxonomy" id="34406"/>
    <lineage>
        <taxon>Eukaryota</taxon>
        <taxon>Fungi</taxon>
        <taxon>Dikarya</taxon>
        <taxon>Ascomycota</taxon>
        <taxon>Pezizomycotina</taxon>
        <taxon>Sordariomycetes</taxon>
        <taxon>Hypocreomycetidae</taxon>
        <taxon>Glomerellales</taxon>
        <taxon>Glomerellaceae</taxon>
        <taxon>Colletotrichum</taxon>
        <taxon>Colletotrichum destructivum species complex</taxon>
    </lineage>
</organism>
<accession>A0AAX4J4C4</accession>
<evidence type="ECO:0000256" key="1">
    <source>
        <dbReference type="SAM" id="MobiDB-lite"/>
    </source>
</evidence>
<dbReference type="RefSeq" id="XP_062787421.1">
    <property type="nucleotide sequence ID" value="XM_062931370.1"/>
</dbReference>
<proteinExistence type="predicted"/>
<dbReference type="Proteomes" id="UP001322277">
    <property type="component" value="Chromosome 11"/>
</dbReference>
<evidence type="ECO:0000313" key="2">
    <source>
        <dbReference type="EMBL" id="WQF90200.1"/>
    </source>
</evidence>
<sequence>MSSTGEARFDIVYSPKNITERTVLPQSDEHSEDFWNKVQSAAFECLEALLLVWPIFGPLKDITVLDSTATPGEAFENREPFVTENPDGSKTFHPVASLPATYPLLSHITASVGIFDDFLAVSERMTELHDFDWAEVDEAKRAGVTKFRCRYEKCRRQPYLFMTKEPKLFIQVQEKPCVTLGEAVCAIHEWLLALQEEILIAETALWDGDSWGCQTPLLPKDTKFWVSGLWGTDVVRQGGIGSGEQMPWNPETGDGCPDTAEGWEERLEMARKRRDHLRTRGDGGHTPGMIDVESGSYKSAI</sequence>
<gene>
    <name evidence="2" type="ORF">CDEST_15214</name>
</gene>
<reference evidence="3" key="1">
    <citation type="journal article" date="2023" name="bioRxiv">
        <title>Complete genome of the Medicago anthracnose fungus, Colletotrichum destructivum, reveals a mini-chromosome-like region within a core chromosome.</title>
        <authorList>
            <person name="Lapalu N."/>
            <person name="Simon A."/>
            <person name="Lu A."/>
            <person name="Plaumann P.-L."/>
            <person name="Amselem J."/>
            <person name="Pigne S."/>
            <person name="Auger A."/>
            <person name="Koch C."/>
            <person name="Dallery J.-F."/>
            <person name="O'Connell R.J."/>
        </authorList>
    </citation>
    <scope>NUCLEOTIDE SEQUENCE [LARGE SCALE GENOMIC DNA]</scope>
    <source>
        <strain evidence="3">CBS 520.97</strain>
    </source>
</reference>
<feature type="region of interest" description="Disordered" evidence="1">
    <location>
        <begin position="275"/>
        <end position="301"/>
    </location>
</feature>
<dbReference type="GeneID" id="87951714"/>
<name>A0AAX4J4C4_9PEZI</name>
<dbReference type="AlphaFoldDB" id="A0AAX4J4C4"/>
<dbReference type="EMBL" id="CP137315">
    <property type="protein sequence ID" value="WQF90200.1"/>
    <property type="molecule type" value="Genomic_DNA"/>
</dbReference>
<evidence type="ECO:0000313" key="3">
    <source>
        <dbReference type="Proteomes" id="UP001322277"/>
    </source>
</evidence>